<sequence>MRIKISPLAKNDIKAIARYTEQRWGRSKRQSYLKALDSRIMQLADFPESGVACDEILPNYRKLSFNQHLIFYRRLNVESLLIVRILHQSMDVKL</sequence>
<dbReference type="EMBL" id="SNXI01000013">
    <property type="protein sequence ID" value="TDP31304.1"/>
    <property type="molecule type" value="Genomic_DNA"/>
</dbReference>
<dbReference type="AlphaFoldDB" id="A0A4R6P0W6"/>
<protein>
    <recommendedName>
        <fullName evidence="3">Toxin</fullName>
    </recommendedName>
</protein>
<evidence type="ECO:0000256" key="1">
    <source>
        <dbReference type="ARBA" id="ARBA00006226"/>
    </source>
</evidence>
<dbReference type="OrthoDB" id="516834at2"/>
<dbReference type="Proteomes" id="UP000295531">
    <property type="component" value="Unassembled WGS sequence"/>
</dbReference>
<dbReference type="PANTHER" id="PTHR33755:SF9">
    <property type="entry name" value="TOXIN PARE1"/>
    <property type="match status" value="1"/>
</dbReference>
<gene>
    <name evidence="4" type="ORF">DEU29_11375</name>
</gene>
<name>A0A4R6P0W6_9GAMM</name>
<dbReference type="Pfam" id="PF05016">
    <property type="entry name" value="ParE_toxin"/>
    <property type="match status" value="1"/>
</dbReference>
<accession>A0A4R6P0W6</accession>
<comment type="caution">
    <text evidence="4">The sequence shown here is derived from an EMBL/GenBank/DDBJ whole genome shotgun (WGS) entry which is preliminary data.</text>
</comment>
<proteinExistence type="inferred from homology"/>
<keyword evidence="5" id="KW-1185">Reference proteome</keyword>
<evidence type="ECO:0000256" key="2">
    <source>
        <dbReference type="ARBA" id="ARBA00022649"/>
    </source>
</evidence>
<organism evidence="4 5">
    <name type="scientific">Idiomarina aquatica</name>
    <dbReference type="NCBI Taxonomy" id="1327752"/>
    <lineage>
        <taxon>Bacteria</taxon>
        <taxon>Pseudomonadati</taxon>
        <taxon>Pseudomonadota</taxon>
        <taxon>Gammaproteobacteria</taxon>
        <taxon>Alteromonadales</taxon>
        <taxon>Idiomarinaceae</taxon>
        <taxon>Idiomarina</taxon>
    </lineage>
</organism>
<evidence type="ECO:0000256" key="3">
    <source>
        <dbReference type="PIRNR" id="PIRNR029218"/>
    </source>
</evidence>
<keyword evidence="2" id="KW-1277">Toxin-antitoxin system</keyword>
<reference evidence="4 5" key="1">
    <citation type="submission" date="2019-03" db="EMBL/GenBank/DDBJ databases">
        <title>Freshwater and sediment microbial communities from various areas in North America, analyzing microbe dynamics in response to fracking.</title>
        <authorList>
            <person name="Lamendella R."/>
        </authorList>
    </citation>
    <scope>NUCLEOTIDE SEQUENCE [LARGE SCALE GENOMIC DNA]</scope>
    <source>
        <strain evidence="4 5">18_TX</strain>
    </source>
</reference>
<evidence type="ECO:0000313" key="4">
    <source>
        <dbReference type="EMBL" id="TDP31304.1"/>
    </source>
</evidence>
<dbReference type="Gene3D" id="3.30.2310.20">
    <property type="entry name" value="RelE-like"/>
    <property type="match status" value="1"/>
</dbReference>
<comment type="similarity">
    <text evidence="1 3">Belongs to the RelE toxin family.</text>
</comment>
<dbReference type="InterPro" id="IPR007712">
    <property type="entry name" value="RelE/ParE_toxin"/>
</dbReference>
<dbReference type="InterPro" id="IPR051803">
    <property type="entry name" value="TA_system_RelE-like_toxin"/>
</dbReference>
<dbReference type="InterPro" id="IPR028344">
    <property type="entry name" value="ParE1/4"/>
</dbReference>
<dbReference type="PIRSF" id="PIRSF029218">
    <property type="entry name" value="ParE"/>
    <property type="match status" value="1"/>
</dbReference>
<dbReference type="InterPro" id="IPR035093">
    <property type="entry name" value="RelE/ParE_toxin_dom_sf"/>
</dbReference>
<evidence type="ECO:0000313" key="5">
    <source>
        <dbReference type="Proteomes" id="UP000295531"/>
    </source>
</evidence>
<dbReference type="PANTHER" id="PTHR33755">
    <property type="entry name" value="TOXIN PARE1-RELATED"/>
    <property type="match status" value="1"/>
</dbReference>
<dbReference type="RefSeq" id="WP_133540195.1">
    <property type="nucleotide sequence ID" value="NZ_SNXI01000013.1"/>
</dbReference>